<keyword evidence="1" id="KW-0472">Membrane</keyword>
<dbReference type="EMBL" id="KV454014">
    <property type="protein sequence ID" value="ODV95162.1"/>
    <property type="molecule type" value="Genomic_DNA"/>
</dbReference>
<keyword evidence="1" id="KW-0812">Transmembrane</keyword>
<evidence type="ECO:0000313" key="3">
    <source>
        <dbReference type="Proteomes" id="UP000094236"/>
    </source>
</evidence>
<dbReference type="Proteomes" id="UP000094236">
    <property type="component" value="Unassembled WGS sequence"/>
</dbReference>
<accession>A0A1E4TTT2</accession>
<evidence type="ECO:0000256" key="1">
    <source>
        <dbReference type="SAM" id="Phobius"/>
    </source>
</evidence>
<feature type="transmembrane region" description="Helical" evidence="1">
    <location>
        <begin position="280"/>
        <end position="303"/>
    </location>
</feature>
<sequence>MIRSVLNSAAQINDDYVSFTPKSEVFIEKLRPHDFFNVLPARQDKEVEDDLYMINSNDDNFESLDASLDKSKDLSNEIFFKKVRDRLVQRNRDEVATNTENKEFNVTAAIEGGDEVLTPPETPTAVGVENNVTTCDVTGSLTANTRDSADASSSTTSSVGTTFSSGVGTRVGLNLLSACLRKGGRKTLGSKLYDKLYADALLILMNSVDDDSNHQFEETFANLNEQAKFKILEIFLNDNQLIDDFRQNYKYNHGFNQKAREEIWDPPFNNSLKGNLLVKIIARLIITICKILFYIAYPFIQLLVSLIVEINDQYNISGFSQQIFSKCLIFIAEQIVLVFTSIINKDNKEVNRACENYNSNIGVTYFENAMKSPQNSQKL</sequence>
<organism evidence="2 3">
    <name type="scientific">Pachysolen tannophilus NRRL Y-2460</name>
    <dbReference type="NCBI Taxonomy" id="669874"/>
    <lineage>
        <taxon>Eukaryota</taxon>
        <taxon>Fungi</taxon>
        <taxon>Dikarya</taxon>
        <taxon>Ascomycota</taxon>
        <taxon>Saccharomycotina</taxon>
        <taxon>Pichiomycetes</taxon>
        <taxon>Pachysolenaceae</taxon>
        <taxon>Pachysolen</taxon>
    </lineage>
</organism>
<name>A0A1E4TTT2_PACTA</name>
<keyword evidence="3" id="KW-1185">Reference proteome</keyword>
<dbReference type="AlphaFoldDB" id="A0A1E4TTT2"/>
<proteinExistence type="predicted"/>
<gene>
    <name evidence="2" type="ORF">PACTADRAFT_49908</name>
</gene>
<keyword evidence="1" id="KW-1133">Transmembrane helix</keyword>
<reference evidence="3" key="1">
    <citation type="submission" date="2016-05" db="EMBL/GenBank/DDBJ databases">
        <title>Comparative genomics of biotechnologically important yeasts.</title>
        <authorList>
            <consortium name="DOE Joint Genome Institute"/>
            <person name="Riley R."/>
            <person name="Haridas S."/>
            <person name="Wolfe K.H."/>
            <person name="Lopes M.R."/>
            <person name="Hittinger C.T."/>
            <person name="Goker M."/>
            <person name="Salamov A."/>
            <person name="Wisecaver J."/>
            <person name="Long T.M."/>
            <person name="Aerts A.L."/>
            <person name="Barry K."/>
            <person name="Choi C."/>
            <person name="Clum A."/>
            <person name="Coughlan A.Y."/>
            <person name="Deshpande S."/>
            <person name="Douglass A.P."/>
            <person name="Hanson S.J."/>
            <person name="Klenk H.-P."/>
            <person name="Labutti K."/>
            <person name="Lapidus A."/>
            <person name="Lindquist E."/>
            <person name="Lipzen A."/>
            <person name="Meier-Kolthoff J.P."/>
            <person name="Ohm R.A."/>
            <person name="Otillar R.P."/>
            <person name="Pangilinan J."/>
            <person name="Peng Y."/>
            <person name="Rokas A."/>
            <person name="Rosa C.A."/>
            <person name="Scheuner C."/>
            <person name="Sibirny A.A."/>
            <person name="Slot J.C."/>
            <person name="Stielow J.B."/>
            <person name="Sun H."/>
            <person name="Kurtzman C.P."/>
            <person name="Blackwell M."/>
            <person name="Grigoriev I.V."/>
            <person name="Jeffries T.W."/>
        </authorList>
    </citation>
    <scope>NUCLEOTIDE SEQUENCE [LARGE SCALE GENOMIC DNA]</scope>
    <source>
        <strain evidence="3">NRRL Y-2460</strain>
    </source>
</reference>
<protein>
    <submittedName>
        <fullName evidence="2">Uncharacterized protein</fullName>
    </submittedName>
</protein>
<evidence type="ECO:0000313" key="2">
    <source>
        <dbReference type="EMBL" id="ODV95162.1"/>
    </source>
</evidence>
<feature type="transmembrane region" description="Helical" evidence="1">
    <location>
        <begin position="323"/>
        <end position="343"/>
    </location>
</feature>